<reference evidence="2" key="1">
    <citation type="submission" date="2020-05" db="EMBL/GenBank/DDBJ databases">
        <title>Phylogenomic resolution of chytrid fungi.</title>
        <authorList>
            <person name="Stajich J.E."/>
            <person name="Amses K."/>
            <person name="Simmons R."/>
            <person name="Seto K."/>
            <person name="Myers J."/>
            <person name="Bonds A."/>
            <person name="Quandt C.A."/>
            <person name="Barry K."/>
            <person name="Liu P."/>
            <person name="Grigoriev I."/>
            <person name="Longcore J.E."/>
            <person name="James T.Y."/>
        </authorList>
    </citation>
    <scope>NUCLEOTIDE SEQUENCE</scope>
    <source>
        <strain evidence="2">JEL0476</strain>
    </source>
</reference>
<dbReference type="InterPro" id="IPR058254">
    <property type="entry name" value="zf-CHCC_shd"/>
</dbReference>
<organism evidence="2 3">
    <name type="scientific">Clydaea vesicula</name>
    <dbReference type="NCBI Taxonomy" id="447962"/>
    <lineage>
        <taxon>Eukaryota</taxon>
        <taxon>Fungi</taxon>
        <taxon>Fungi incertae sedis</taxon>
        <taxon>Chytridiomycota</taxon>
        <taxon>Chytridiomycota incertae sedis</taxon>
        <taxon>Chytridiomycetes</taxon>
        <taxon>Lobulomycetales</taxon>
        <taxon>Lobulomycetaceae</taxon>
        <taxon>Clydaea</taxon>
    </lineage>
</organism>
<proteinExistence type="predicted"/>
<dbReference type="Pfam" id="PF26600">
    <property type="entry name" value="zf-CHCC_shd"/>
    <property type="match status" value="1"/>
</dbReference>
<evidence type="ECO:0000259" key="1">
    <source>
        <dbReference type="Pfam" id="PF26600"/>
    </source>
</evidence>
<gene>
    <name evidence="2" type="ORF">HK099_000630</name>
</gene>
<dbReference type="EMBL" id="JADGJW010001155">
    <property type="protein sequence ID" value="KAJ3206065.1"/>
    <property type="molecule type" value="Genomic_DNA"/>
</dbReference>
<accession>A0AAD5TV42</accession>
<feature type="domain" description="Putative CHCC zinc finger" evidence="1">
    <location>
        <begin position="5"/>
        <end position="32"/>
    </location>
</feature>
<name>A0AAD5TV42_9FUNG</name>
<dbReference type="Proteomes" id="UP001211065">
    <property type="component" value="Unassembled WGS sequence"/>
</dbReference>
<keyword evidence="3" id="KW-1185">Reference proteome</keyword>
<evidence type="ECO:0000313" key="2">
    <source>
        <dbReference type="EMBL" id="KAJ3206065.1"/>
    </source>
</evidence>
<evidence type="ECO:0000313" key="3">
    <source>
        <dbReference type="Proteomes" id="UP001211065"/>
    </source>
</evidence>
<dbReference type="AlphaFoldDB" id="A0AAD5TV42"/>
<comment type="caution">
    <text evidence="2">The sequence shown here is derived from an EMBL/GenBank/DDBJ whole genome shotgun (WGS) entry which is preliminary data.</text>
</comment>
<sequence length="83" mass="8949">MKIVVTFVLKVAIKCSHEVKVSCSEDVKSVECGSKCDKTLSECMHSCLAKCGTCKKLSIQKNGSVVDMNKTVHLTVNGNVAED</sequence>
<protein>
    <recommendedName>
        <fullName evidence="1">Putative CHCC zinc finger domain-containing protein</fullName>
    </recommendedName>
</protein>